<dbReference type="Proteomes" id="UP000682733">
    <property type="component" value="Unassembled WGS sequence"/>
</dbReference>
<reference evidence="1" key="1">
    <citation type="submission" date="2021-02" db="EMBL/GenBank/DDBJ databases">
        <authorList>
            <person name="Nowell W R."/>
        </authorList>
    </citation>
    <scope>NUCLEOTIDE SEQUENCE</scope>
</reference>
<dbReference type="Proteomes" id="UP000677228">
    <property type="component" value="Unassembled WGS sequence"/>
</dbReference>
<protein>
    <submittedName>
        <fullName evidence="1">Uncharacterized protein</fullName>
    </submittedName>
</protein>
<evidence type="ECO:0000313" key="2">
    <source>
        <dbReference type="EMBL" id="CAF4493205.1"/>
    </source>
</evidence>
<proteinExistence type="predicted"/>
<name>A0A8S2GBT3_9BILA</name>
<comment type="caution">
    <text evidence="1">The sequence shown here is derived from an EMBL/GenBank/DDBJ whole genome shotgun (WGS) entry which is preliminary data.</text>
</comment>
<dbReference type="EMBL" id="CAJNOK010065166">
    <property type="protein sequence ID" value="CAF1648524.1"/>
    <property type="molecule type" value="Genomic_DNA"/>
</dbReference>
<dbReference type="EMBL" id="CAJOBA010093197">
    <property type="protein sequence ID" value="CAF4493205.1"/>
    <property type="molecule type" value="Genomic_DNA"/>
</dbReference>
<sequence length="87" mass="9617">RKQMASLPTESLYHVAMIHWTINMGMEPASKALALFIRHGCQIQSTVSDTVTVVHTLVHSQGFSLSKEDESMLQELRASGHLSILIA</sequence>
<accession>A0A8S2GBT3</accession>
<gene>
    <name evidence="1" type="ORF">OVA965_LOCUS44693</name>
    <name evidence="2" type="ORF">TMI583_LOCUS47651</name>
</gene>
<dbReference type="AlphaFoldDB" id="A0A8S2GBT3"/>
<organism evidence="1 3">
    <name type="scientific">Didymodactylos carnosus</name>
    <dbReference type="NCBI Taxonomy" id="1234261"/>
    <lineage>
        <taxon>Eukaryota</taxon>
        <taxon>Metazoa</taxon>
        <taxon>Spiralia</taxon>
        <taxon>Gnathifera</taxon>
        <taxon>Rotifera</taxon>
        <taxon>Eurotatoria</taxon>
        <taxon>Bdelloidea</taxon>
        <taxon>Philodinida</taxon>
        <taxon>Philodinidae</taxon>
        <taxon>Didymodactylos</taxon>
    </lineage>
</organism>
<feature type="non-terminal residue" evidence="1">
    <location>
        <position position="1"/>
    </location>
</feature>
<evidence type="ECO:0000313" key="1">
    <source>
        <dbReference type="EMBL" id="CAF1648524.1"/>
    </source>
</evidence>
<evidence type="ECO:0000313" key="3">
    <source>
        <dbReference type="Proteomes" id="UP000677228"/>
    </source>
</evidence>